<dbReference type="InterPro" id="IPR018580">
    <property type="entry name" value="Uncharacterised_YfhO"/>
</dbReference>
<feature type="transmembrane region" description="Helical" evidence="1">
    <location>
        <begin position="361"/>
        <end position="382"/>
    </location>
</feature>
<keyword evidence="1" id="KW-0812">Transmembrane</keyword>
<keyword evidence="1" id="KW-1133">Transmembrane helix</keyword>
<feature type="transmembrane region" description="Helical" evidence="1">
    <location>
        <begin position="83"/>
        <end position="101"/>
    </location>
</feature>
<feature type="transmembrane region" description="Helical" evidence="1">
    <location>
        <begin position="107"/>
        <end position="126"/>
    </location>
</feature>
<comment type="caution">
    <text evidence="2">The sequence shown here is derived from an EMBL/GenBank/DDBJ whole genome shotgun (WGS) entry which is preliminary data.</text>
</comment>
<dbReference type="RefSeq" id="WP_024624208.1">
    <property type="nucleotide sequence ID" value="NZ_AYGX02000104.1"/>
</dbReference>
<feature type="transmembrane region" description="Helical" evidence="1">
    <location>
        <begin position="825"/>
        <end position="845"/>
    </location>
</feature>
<reference evidence="2 3" key="1">
    <citation type="journal article" date="2015" name="Genome Announc.">
        <title>Expanding the biotechnology potential of lactobacilli through comparative genomics of 213 strains and associated genera.</title>
        <authorList>
            <person name="Sun Z."/>
            <person name="Harris H.M."/>
            <person name="McCann A."/>
            <person name="Guo C."/>
            <person name="Argimon S."/>
            <person name="Zhang W."/>
            <person name="Yang X."/>
            <person name="Jeffery I.B."/>
            <person name="Cooney J.C."/>
            <person name="Kagawa T.F."/>
            <person name="Liu W."/>
            <person name="Song Y."/>
            <person name="Salvetti E."/>
            <person name="Wrobel A."/>
            <person name="Rasinkangas P."/>
            <person name="Parkhill J."/>
            <person name="Rea M.C."/>
            <person name="O'Sullivan O."/>
            <person name="Ritari J."/>
            <person name="Douillard F.P."/>
            <person name="Paul Ross R."/>
            <person name="Yang R."/>
            <person name="Briner A.E."/>
            <person name="Felis G.E."/>
            <person name="de Vos W.M."/>
            <person name="Barrangou R."/>
            <person name="Klaenhammer T.R."/>
            <person name="Caufield P.W."/>
            <person name="Cui Y."/>
            <person name="Zhang H."/>
            <person name="O'Toole P.W."/>
        </authorList>
    </citation>
    <scope>NUCLEOTIDE SEQUENCE [LARGE SCALE GENOMIC DNA]</scope>
    <source>
        <strain evidence="2 3">DSM 21115</strain>
    </source>
</reference>
<dbReference type="Pfam" id="PF09586">
    <property type="entry name" value="YfhO"/>
    <property type="match status" value="1"/>
</dbReference>
<proteinExistence type="predicted"/>
<protein>
    <submittedName>
        <fullName evidence="2">Integral membrane protein</fullName>
    </submittedName>
</protein>
<sequence>MLNSRDARRWQVPLTASIMALAVSSVVFWLAGITPFGTHNLLISDMGGQYLSFFTAYRHAFLTHNFQLYSFSQSLGGNAIPTVAYYLMSPFNLLIIAFPAAQIPTGLTIIIIVKIAAIAFTMTWFLQRHFQTNTWATALFGLAFSMSGFVALNYFTIMWLDALIWLPLVILGLDHLMATGHPAQFFWWLWVSIVTDYYLGYMTCLFVIYYFVYQLFESKAPTTRFWASVRQRRQMVTRVVVTAVLSGLSTLFLLIPTGLGMLQTAKSSEKLSNYLPLPQFSLDFLSQLGLGANNFTTRLQHAPTLFSTTLVALLVIAFFTLPKINKLQKKHAAWLLVALFLSMEIKTFNTMWHMFQRPAGFPYRQAFFVSFVLIMLAFQAWQAHPRDLSTRWRFGVPGILASLLVIGWLSNLGAAKHLSLTTLALSLAYVAVTAIILFMTTRKLRQLLLTGVIATELGGNFLISMRHSPFGNQTAYQTLYQAEDRQMAAVNDPDGQLYRVENENTLINQAYNYNTKYRNYNDPMLFNFHDTNYYSSTFDNQTRLTLKSLGLYSKNVRRVSSEGMNAVSEMLLGIKYSVHLNANGSAKTTTVASHVGMGFLTNDTFAKLKMQANSALVNQEKILQAIQPSATPYFAKATIAKDAVTYESSAKTYRYLHHVTLKVNASGHLYYDDTHGTTKYSTFRVNGQLVTPKVNADGHIVLRDLGTFKRGQTVTLTFKTTKPTLSVHQHLASLNATKFKQVYQGLQANEFVPHYQANGVKTTVTGTVNNRNHAKWLYVAIPYEKAWTVTVNGQRVTTKKVLGGLTAIPVTTGQNKVKLSYDVPGLTTGIIISGMSLLGFAGINWRRKRRRQTK</sequence>
<evidence type="ECO:0000313" key="2">
    <source>
        <dbReference type="EMBL" id="KRO26802.1"/>
    </source>
</evidence>
<organism evidence="2 3">
    <name type="scientific">Lactiplantibacillus fabifermentans DSM 21115</name>
    <dbReference type="NCBI Taxonomy" id="1413187"/>
    <lineage>
        <taxon>Bacteria</taxon>
        <taxon>Bacillati</taxon>
        <taxon>Bacillota</taxon>
        <taxon>Bacilli</taxon>
        <taxon>Lactobacillales</taxon>
        <taxon>Lactobacillaceae</taxon>
        <taxon>Lactiplantibacillus</taxon>
    </lineage>
</organism>
<dbReference type="AlphaFoldDB" id="A0A0R2NPL5"/>
<dbReference type="PANTHER" id="PTHR38454">
    <property type="entry name" value="INTEGRAL MEMBRANE PROTEIN-RELATED"/>
    <property type="match status" value="1"/>
</dbReference>
<feature type="transmembrane region" description="Helical" evidence="1">
    <location>
        <begin position="138"/>
        <end position="165"/>
    </location>
</feature>
<feature type="transmembrane region" description="Helical" evidence="1">
    <location>
        <begin position="185"/>
        <end position="216"/>
    </location>
</feature>
<gene>
    <name evidence="2" type="ORF">DY78_GL000574</name>
</gene>
<keyword evidence="1" id="KW-0472">Membrane</keyword>
<dbReference type="EMBL" id="AYGX02000104">
    <property type="protein sequence ID" value="KRO26802.1"/>
    <property type="molecule type" value="Genomic_DNA"/>
</dbReference>
<feature type="transmembrane region" description="Helical" evidence="1">
    <location>
        <begin position="236"/>
        <end position="255"/>
    </location>
</feature>
<name>A0A0R2NPL5_9LACO</name>
<feature type="transmembrane region" description="Helical" evidence="1">
    <location>
        <begin position="302"/>
        <end position="321"/>
    </location>
</feature>
<keyword evidence="3" id="KW-1185">Reference proteome</keyword>
<dbReference type="Proteomes" id="UP000050920">
    <property type="component" value="Unassembled WGS sequence"/>
</dbReference>
<evidence type="ECO:0000256" key="1">
    <source>
        <dbReference type="SAM" id="Phobius"/>
    </source>
</evidence>
<feature type="transmembrane region" description="Helical" evidence="1">
    <location>
        <begin position="394"/>
        <end position="414"/>
    </location>
</feature>
<feature type="transmembrane region" description="Helical" evidence="1">
    <location>
        <begin position="420"/>
        <end position="440"/>
    </location>
</feature>
<accession>A0A0R2NPL5</accession>
<dbReference type="PANTHER" id="PTHR38454:SF1">
    <property type="entry name" value="INTEGRAL MEMBRANE PROTEIN"/>
    <property type="match status" value="1"/>
</dbReference>
<evidence type="ECO:0000313" key="3">
    <source>
        <dbReference type="Proteomes" id="UP000050920"/>
    </source>
</evidence>